<dbReference type="RefSeq" id="XP_035777734.1">
    <property type="nucleotide sequence ID" value="XM_035921841.1"/>
</dbReference>
<protein>
    <submittedName>
        <fullName evidence="1">Uncharacterized protein</fullName>
    </submittedName>
</protein>
<organism evidence="1 2">
    <name type="scientific">Anopheles albimanus</name>
    <name type="common">New world malaria mosquito</name>
    <dbReference type="NCBI Taxonomy" id="7167"/>
    <lineage>
        <taxon>Eukaryota</taxon>
        <taxon>Metazoa</taxon>
        <taxon>Ecdysozoa</taxon>
        <taxon>Arthropoda</taxon>
        <taxon>Hexapoda</taxon>
        <taxon>Insecta</taxon>
        <taxon>Pterygota</taxon>
        <taxon>Neoptera</taxon>
        <taxon>Endopterygota</taxon>
        <taxon>Diptera</taxon>
        <taxon>Nematocera</taxon>
        <taxon>Culicoidea</taxon>
        <taxon>Culicidae</taxon>
        <taxon>Anophelinae</taxon>
        <taxon>Anopheles</taxon>
    </lineage>
</organism>
<dbReference type="VEuPathDB" id="VectorBase:AALB20_026576"/>
<dbReference type="VEuPathDB" id="VectorBase:AALB20_027197"/>
<reference evidence="1 2" key="1">
    <citation type="journal article" date="2017" name="G3 (Bethesda)">
        <title>The Physical Genome Mapping of Anopheles albimanus Corrected Scaffold Misassemblies and Identified Interarm Rearrangements in Genus Anopheles.</title>
        <authorList>
            <person name="Artemov G.N."/>
            <person name="Peery A.N."/>
            <person name="Jiang X."/>
            <person name="Tu Z."/>
            <person name="Stegniy V.N."/>
            <person name="Sharakhova M.V."/>
            <person name="Sharakhov I.V."/>
        </authorList>
    </citation>
    <scope>NUCLEOTIDE SEQUENCE [LARGE SCALE GENOMIC DNA]</scope>
    <source>
        <strain evidence="1 2">ALBI9_A</strain>
    </source>
</reference>
<keyword evidence="2" id="KW-1185">Reference proteome</keyword>
<dbReference type="RefSeq" id="XP_035774268.1">
    <property type="nucleotide sequence ID" value="XM_035918375.1"/>
</dbReference>
<accession>A0A182FWK8</accession>
<dbReference type="GeneID" id="118457088"/>
<dbReference type="GeneID" id="118458889"/>
<name>A0A182FWK8_ANOAL</name>
<evidence type="ECO:0000313" key="2">
    <source>
        <dbReference type="Proteomes" id="UP000069272"/>
    </source>
</evidence>
<dbReference type="KEGG" id="aali:118457088"/>
<dbReference type="EnsemblMetazoa" id="AALB014052-RA">
    <property type="protein sequence ID" value="AALB014052-PA"/>
    <property type="gene ID" value="AALB014052"/>
</dbReference>
<dbReference type="VEuPathDB" id="VectorBase:AALB014052"/>
<dbReference type="AlphaFoldDB" id="A0A182FWK8"/>
<proteinExistence type="predicted"/>
<evidence type="ECO:0000313" key="1">
    <source>
        <dbReference type="EnsemblMetazoa" id="AALB014052-PA"/>
    </source>
</evidence>
<reference evidence="1" key="2">
    <citation type="submission" date="2022-08" db="UniProtKB">
        <authorList>
            <consortium name="EnsemblMetazoa"/>
        </authorList>
    </citation>
    <scope>IDENTIFICATION</scope>
    <source>
        <strain evidence="1">STECLA/ALBI9_A</strain>
    </source>
</reference>
<dbReference type="KEGG" id="aali:118458889"/>
<sequence length="107" mass="11162">MKALVALILAFGLVAAVCGSPFFHGHLKRRTYHPVAVPQYVHVPQVYSAPVYVRNVVHKVPVYVPVAAPPVVAPPAVTNVEAGGTVNVAANPGAVHVTKTAPIKVSV</sequence>
<dbReference type="Proteomes" id="UP000069272">
    <property type="component" value="Chromosome 2L"/>
</dbReference>